<evidence type="ECO:0000313" key="1">
    <source>
        <dbReference type="EMBL" id="OQE25553.1"/>
    </source>
</evidence>
<keyword evidence="2" id="KW-1185">Reference proteome</keyword>
<name>A0A1V6TJ17_9EURO</name>
<protein>
    <submittedName>
        <fullName evidence="1">Uncharacterized protein</fullName>
    </submittedName>
</protein>
<dbReference type="EMBL" id="MLKD01000006">
    <property type="protein sequence ID" value="OQE25553.1"/>
    <property type="molecule type" value="Genomic_DNA"/>
</dbReference>
<dbReference type="AlphaFoldDB" id="A0A1V6TJ17"/>
<dbReference type="Proteomes" id="UP000191285">
    <property type="component" value="Unassembled WGS sequence"/>
</dbReference>
<sequence length="233" mass="25501">MQKAATKAADIHFTNRFTNHFINHFTNHSTWPMPLLNVSLHRTYQRASYPGVRIAARPRRTVKGFLVHPGCAFQSREVARFAASVFVTQHPRVGGSGIPSDFPGASWTSIAASKSLAASGSTETSDLETIASPYRVAVGYLLRATFSLSVHPGACDQQGKGTGDGHHRFRHARPCRCCRLPPDRQHLTAAGDSQRVLARCDSWMPLACLDLAYALSECEPAPGLKVELFTETQ</sequence>
<proteinExistence type="predicted"/>
<organism evidence="1 2">
    <name type="scientific">Penicillium steckii</name>
    <dbReference type="NCBI Taxonomy" id="303698"/>
    <lineage>
        <taxon>Eukaryota</taxon>
        <taxon>Fungi</taxon>
        <taxon>Dikarya</taxon>
        <taxon>Ascomycota</taxon>
        <taxon>Pezizomycotina</taxon>
        <taxon>Eurotiomycetes</taxon>
        <taxon>Eurotiomycetidae</taxon>
        <taxon>Eurotiales</taxon>
        <taxon>Aspergillaceae</taxon>
        <taxon>Penicillium</taxon>
    </lineage>
</organism>
<gene>
    <name evidence="1" type="ORF">PENSTE_c006G09108</name>
</gene>
<comment type="caution">
    <text evidence="1">The sequence shown here is derived from an EMBL/GenBank/DDBJ whole genome shotgun (WGS) entry which is preliminary data.</text>
</comment>
<reference evidence="2" key="1">
    <citation type="journal article" date="2017" name="Nat. Microbiol.">
        <title>Global analysis of biosynthetic gene clusters reveals vast potential of secondary metabolite production in Penicillium species.</title>
        <authorList>
            <person name="Nielsen J.C."/>
            <person name="Grijseels S."/>
            <person name="Prigent S."/>
            <person name="Ji B."/>
            <person name="Dainat J."/>
            <person name="Nielsen K.F."/>
            <person name="Frisvad J.C."/>
            <person name="Workman M."/>
            <person name="Nielsen J."/>
        </authorList>
    </citation>
    <scope>NUCLEOTIDE SEQUENCE [LARGE SCALE GENOMIC DNA]</scope>
    <source>
        <strain evidence="2">IBT 24891</strain>
    </source>
</reference>
<accession>A0A1V6TJ17</accession>
<evidence type="ECO:0000313" key="2">
    <source>
        <dbReference type="Proteomes" id="UP000191285"/>
    </source>
</evidence>